<evidence type="ECO:0000313" key="1">
    <source>
        <dbReference type="EMBL" id="MDO7836429.1"/>
    </source>
</evidence>
<dbReference type="CDD" id="cd06558">
    <property type="entry name" value="crotonase-like"/>
    <property type="match status" value="1"/>
</dbReference>
<dbReference type="PANTHER" id="PTHR11941">
    <property type="entry name" value="ENOYL-COA HYDRATASE-RELATED"/>
    <property type="match status" value="1"/>
</dbReference>
<proteinExistence type="predicted"/>
<accession>A0ABT8ZPG9</accession>
<evidence type="ECO:0000313" key="2">
    <source>
        <dbReference type="Proteomes" id="UP001176471"/>
    </source>
</evidence>
<comment type="caution">
    <text evidence="1">The sequence shown here is derived from an EMBL/GenBank/DDBJ whole genome shotgun (WGS) entry which is preliminary data.</text>
</comment>
<dbReference type="Gene3D" id="3.90.226.10">
    <property type="entry name" value="2-enoyl-CoA Hydratase, Chain A, domain 1"/>
    <property type="match status" value="1"/>
</dbReference>
<dbReference type="InterPro" id="IPR001753">
    <property type="entry name" value="Enoyl-CoA_hydra/iso"/>
</dbReference>
<organism evidence="1 2">
    <name type="scientific">Sphingobium cyanobacteriorum</name>
    <dbReference type="NCBI Taxonomy" id="3063954"/>
    <lineage>
        <taxon>Bacteria</taxon>
        <taxon>Pseudomonadati</taxon>
        <taxon>Pseudomonadota</taxon>
        <taxon>Alphaproteobacteria</taxon>
        <taxon>Sphingomonadales</taxon>
        <taxon>Sphingomonadaceae</taxon>
        <taxon>Sphingobium</taxon>
    </lineage>
</organism>
<dbReference type="Pfam" id="PF00378">
    <property type="entry name" value="ECH_1"/>
    <property type="match status" value="1"/>
</dbReference>
<dbReference type="PANTHER" id="PTHR11941:SF54">
    <property type="entry name" value="ENOYL-COA HYDRATASE, MITOCHONDRIAL"/>
    <property type="match status" value="1"/>
</dbReference>
<dbReference type="EMBL" id="JAUQOM010000008">
    <property type="protein sequence ID" value="MDO7836429.1"/>
    <property type="molecule type" value="Genomic_DNA"/>
</dbReference>
<name>A0ABT8ZPG9_9SPHN</name>
<keyword evidence="2" id="KW-1185">Reference proteome</keyword>
<protein>
    <submittedName>
        <fullName evidence="1">Enoyl-CoA hydratase/isomerase family protein</fullName>
    </submittedName>
</protein>
<dbReference type="Proteomes" id="UP001176471">
    <property type="component" value="Unassembled WGS sequence"/>
</dbReference>
<sequence length="264" mass="27568">MTNEASPGQVTVERVDAIAIVRFANPPHGTMAAKGAAQLRDALARAIADEAVHAIIVTGGQDGVFIRHADVSQIAKAGEYLATGQIDPAAFAQSPFNDVAAMLEAARKPVIAAINGVCMGGGLELALACTIRIAAQDVKAIGLPEIRIDIFPGAGGIARLAAIIGMQKARLMSLRGTVLDAHEAFQAGIVDEVAPDALYGAMKVARELAGRAPAAIRAIMALAADRTPLEGSSLALARLLRDEPAVRERLRRFLADGEWLDQIS</sequence>
<gene>
    <name evidence="1" type="ORF">Q4610_15370</name>
</gene>
<dbReference type="RefSeq" id="WP_304536846.1">
    <property type="nucleotide sequence ID" value="NZ_JAUQOM010000008.1"/>
</dbReference>
<dbReference type="InterPro" id="IPR029045">
    <property type="entry name" value="ClpP/crotonase-like_dom_sf"/>
</dbReference>
<reference evidence="1" key="1">
    <citation type="submission" date="2023-07" db="EMBL/GenBank/DDBJ databases">
        <title>Bacterial whole genome sequence for Sphingobium sp. HBC34.</title>
        <authorList>
            <person name="Le V."/>
            <person name="Ko S.-R."/>
            <person name="Ahn C.-Y."/>
            <person name="Oh H.-M."/>
        </authorList>
    </citation>
    <scope>NUCLEOTIDE SEQUENCE</scope>
    <source>
        <strain evidence="1">HBC34</strain>
    </source>
</reference>
<dbReference type="SUPFAM" id="SSF52096">
    <property type="entry name" value="ClpP/crotonase"/>
    <property type="match status" value="1"/>
</dbReference>